<keyword evidence="2 5" id="KW-0493">Microtubule</keyword>
<dbReference type="GO" id="GO:0007017">
    <property type="term" value="P:microtubule-based process"/>
    <property type="evidence" value="ECO:0007669"/>
    <property type="project" value="InterPro"/>
</dbReference>
<keyword evidence="3 5" id="KW-0547">Nucleotide-binding</keyword>
<dbReference type="PANTHER" id="PTHR11588">
    <property type="entry name" value="TUBULIN"/>
    <property type="match status" value="1"/>
</dbReference>
<feature type="non-terminal residue" evidence="7">
    <location>
        <position position="202"/>
    </location>
</feature>
<dbReference type="Pfam" id="PF00091">
    <property type="entry name" value="Tubulin"/>
    <property type="match status" value="2"/>
</dbReference>
<dbReference type="InterPro" id="IPR036525">
    <property type="entry name" value="Tubulin/FtsZ_GTPase_sf"/>
</dbReference>
<reference evidence="7 8" key="1">
    <citation type="submission" date="2020-04" db="EMBL/GenBank/DDBJ databases">
        <title>Perkinsus olseni comparative genomics.</title>
        <authorList>
            <person name="Bogema D.R."/>
        </authorList>
    </citation>
    <scope>NUCLEOTIDE SEQUENCE [LARGE SCALE GENOMIC DNA]</scope>
    <source>
        <strain evidence="7 8">ATCC PRA-207</strain>
    </source>
</reference>
<dbReference type="OMA" id="WHASHRY"/>
<protein>
    <recommendedName>
        <fullName evidence="6">Tubulin/FtsZ GTPase domain-containing protein</fullName>
    </recommendedName>
</protein>
<organism evidence="7 8">
    <name type="scientific">Perkinsus olseni</name>
    <name type="common">Perkinsus atlanticus</name>
    <dbReference type="NCBI Taxonomy" id="32597"/>
    <lineage>
        <taxon>Eukaryota</taxon>
        <taxon>Sar</taxon>
        <taxon>Alveolata</taxon>
        <taxon>Perkinsozoa</taxon>
        <taxon>Perkinsea</taxon>
        <taxon>Perkinsida</taxon>
        <taxon>Perkinsidae</taxon>
        <taxon>Perkinsus</taxon>
    </lineage>
</organism>
<keyword evidence="8" id="KW-1185">Reference proteome</keyword>
<name>A0A7J6UM59_PEROL</name>
<feature type="domain" description="Tubulin/FtsZ GTPase" evidence="6">
    <location>
        <begin position="9"/>
        <end position="112"/>
    </location>
</feature>
<evidence type="ECO:0000313" key="8">
    <source>
        <dbReference type="Proteomes" id="UP000553632"/>
    </source>
</evidence>
<dbReference type="InterPro" id="IPR000217">
    <property type="entry name" value="Tubulin"/>
</dbReference>
<comment type="caution">
    <text evidence="7">The sequence shown here is derived from an EMBL/GenBank/DDBJ whole genome shotgun (WGS) entry which is preliminary data.</text>
</comment>
<dbReference type="GO" id="GO:0005874">
    <property type="term" value="C:microtubule"/>
    <property type="evidence" value="ECO:0007669"/>
    <property type="project" value="UniProtKB-KW"/>
</dbReference>
<dbReference type="SUPFAM" id="SSF52490">
    <property type="entry name" value="Tubulin nucleotide-binding domain-like"/>
    <property type="match status" value="1"/>
</dbReference>
<evidence type="ECO:0000256" key="5">
    <source>
        <dbReference type="RuleBase" id="RU000352"/>
    </source>
</evidence>
<evidence type="ECO:0000256" key="2">
    <source>
        <dbReference type="ARBA" id="ARBA00022701"/>
    </source>
</evidence>
<evidence type="ECO:0000256" key="3">
    <source>
        <dbReference type="ARBA" id="ARBA00022741"/>
    </source>
</evidence>
<gene>
    <name evidence="7" type="ORF">FOZ63_029757</name>
</gene>
<dbReference type="PRINTS" id="PR01161">
    <property type="entry name" value="TUBULIN"/>
</dbReference>
<dbReference type="AlphaFoldDB" id="A0A7J6UM59"/>
<feature type="domain" description="Tubulin/FtsZ GTPase" evidence="6">
    <location>
        <begin position="133"/>
        <end position="201"/>
    </location>
</feature>
<evidence type="ECO:0000259" key="6">
    <source>
        <dbReference type="Pfam" id="PF00091"/>
    </source>
</evidence>
<comment type="similarity">
    <text evidence="1 5">Belongs to the tubulin family.</text>
</comment>
<dbReference type="Gene3D" id="3.40.50.1440">
    <property type="entry name" value="Tubulin/FtsZ, GTPase domain"/>
    <property type="match status" value="1"/>
</dbReference>
<keyword evidence="4 5" id="KW-0342">GTP-binding</keyword>
<dbReference type="InterPro" id="IPR017975">
    <property type="entry name" value="Tubulin_CS"/>
</dbReference>
<proteinExistence type="inferred from homology"/>
<evidence type="ECO:0000256" key="4">
    <source>
        <dbReference type="ARBA" id="ARBA00023134"/>
    </source>
</evidence>
<dbReference type="GO" id="GO:0005525">
    <property type="term" value="F:GTP binding"/>
    <property type="evidence" value="ECO:0007669"/>
    <property type="project" value="UniProtKB-UniRule"/>
</dbReference>
<sequence>MLGFDGPLIVHVGQCGIQLGSAMWRQLARLDEMLYNNEVPPTPRAILVDTEPKPMAVMRHDARVKQGLLFRDQLCVTDRTARGRGGSWAMGYADDSSEFLEQIENTLRREIECDPVWELGWHASHRYSDRSVDVIIVHSLAGGTGSGLGSKVMEMTRGQLGRQGLLAAVSIVADPVGGSPMRSINEILALQRIEQTCDLGIL</sequence>
<evidence type="ECO:0000313" key="7">
    <source>
        <dbReference type="EMBL" id="KAF4758334.1"/>
    </source>
</evidence>
<dbReference type="InterPro" id="IPR003008">
    <property type="entry name" value="Tubulin_FtsZ_GTPase"/>
</dbReference>
<dbReference type="Proteomes" id="UP000553632">
    <property type="component" value="Unassembled WGS sequence"/>
</dbReference>
<dbReference type="PROSITE" id="PS00227">
    <property type="entry name" value="TUBULIN"/>
    <property type="match status" value="1"/>
</dbReference>
<accession>A0A7J6UM59</accession>
<dbReference type="EMBL" id="JABANO010001548">
    <property type="protein sequence ID" value="KAF4758334.1"/>
    <property type="molecule type" value="Genomic_DNA"/>
</dbReference>
<evidence type="ECO:0000256" key="1">
    <source>
        <dbReference type="ARBA" id="ARBA00009636"/>
    </source>
</evidence>